<evidence type="ECO:0000313" key="2">
    <source>
        <dbReference type="EMBL" id="KAF3513386.1"/>
    </source>
</evidence>
<dbReference type="EMBL" id="QGKX02001521">
    <property type="protein sequence ID" value="KAF3513386.1"/>
    <property type="molecule type" value="Genomic_DNA"/>
</dbReference>
<name>A0A8S9PB86_BRACR</name>
<comment type="caution">
    <text evidence="2">The sequence shown here is derived from an EMBL/GenBank/DDBJ whole genome shotgun (WGS) entry which is preliminary data.</text>
</comment>
<feature type="compositionally biased region" description="Basic and acidic residues" evidence="1">
    <location>
        <begin position="15"/>
        <end position="25"/>
    </location>
</feature>
<protein>
    <submittedName>
        <fullName evidence="2">Uncharacterized protein</fullName>
    </submittedName>
</protein>
<feature type="region of interest" description="Disordered" evidence="1">
    <location>
        <begin position="1"/>
        <end position="48"/>
    </location>
</feature>
<feature type="compositionally biased region" description="Polar residues" evidence="1">
    <location>
        <begin position="1"/>
        <end position="12"/>
    </location>
</feature>
<proteinExistence type="predicted"/>
<dbReference type="AlphaFoldDB" id="A0A8S9PB86"/>
<dbReference type="Proteomes" id="UP000712600">
    <property type="component" value="Unassembled WGS sequence"/>
</dbReference>
<feature type="compositionally biased region" description="Polar residues" evidence="1">
    <location>
        <begin position="29"/>
        <end position="38"/>
    </location>
</feature>
<reference evidence="2" key="1">
    <citation type="submission" date="2019-12" db="EMBL/GenBank/DDBJ databases">
        <title>Genome sequencing and annotation of Brassica cretica.</title>
        <authorList>
            <person name="Studholme D.J."/>
            <person name="Sarris P."/>
        </authorList>
    </citation>
    <scope>NUCLEOTIDE SEQUENCE</scope>
    <source>
        <strain evidence="2">PFS-109/04</strain>
        <tissue evidence="2">Leaf</tissue>
    </source>
</reference>
<accession>A0A8S9PB86</accession>
<evidence type="ECO:0000313" key="3">
    <source>
        <dbReference type="Proteomes" id="UP000712600"/>
    </source>
</evidence>
<gene>
    <name evidence="2" type="ORF">F2Q69_00002354</name>
</gene>
<sequence length="93" mass="10486">MLASHSKTSQANKAAMERKEMDRVKRSQPGCNPLQQLVRNRAEPRLSDPDLDCRKLLCVVSSTSTQPLSLHNRNHKDATIAAKTIPKQMKSYQ</sequence>
<organism evidence="2 3">
    <name type="scientific">Brassica cretica</name>
    <name type="common">Mustard</name>
    <dbReference type="NCBI Taxonomy" id="69181"/>
    <lineage>
        <taxon>Eukaryota</taxon>
        <taxon>Viridiplantae</taxon>
        <taxon>Streptophyta</taxon>
        <taxon>Embryophyta</taxon>
        <taxon>Tracheophyta</taxon>
        <taxon>Spermatophyta</taxon>
        <taxon>Magnoliopsida</taxon>
        <taxon>eudicotyledons</taxon>
        <taxon>Gunneridae</taxon>
        <taxon>Pentapetalae</taxon>
        <taxon>rosids</taxon>
        <taxon>malvids</taxon>
        <taxon>Brassicales</taxon>
        <taxon>Brassicaceae</taxon>
        <taxon>Brassiceae</taxon>
        <taxon>Brassica</taxon>
    </lineage>
</organism>
<evidence type="ECO:0000256" key="1">
    <source>
        <dbReference type="SAM" id="MobiDB-lite"/>
    </source>
</evidence>